<accession>A0A090DVY4</accession>
<sequence length="68" mass="7370">MPLVGRWPGGSRPSFIPDIVKPFIHAVVRATEEPVLNALVANEDMTGRDGNFVPALPKGWLKRTFGAA</sequence>
<gene>
    <name evidence="1" type="ORF">MPL3356_340207</name>
</gene>
<protein>
    <submittedName>
        <fullName evidence="1">Uncharacterized protein</fullName>
    </submittedName>
</protein>
<dbReference type="SUPFAM" id="SSF56266">
    <property type="entry name" value="DmpA/ArgJ-like"/>
    <property type="match status" value="1"/>
</dbReference>
<dbReference type="Gene3D" id="3.60.70.12">
    <property type="entry name" value="L-amino peptidase D-ALA esterase/amidase"/>
    <property type="match status" value="1"/>
</dbReference>
<name>A0A090DVY4_MESPL</name>
<keyword evidence="2" id="KW-1185">Reference proteome</keyword>
<evidence type="ECO:0000313" key="1">
    <source>
        <dbReference type="EMBL" id="CDX21161.1"/>
    </source>
</evidence>
<evidence type="ECO:0000313" key="2">
    <source>
        <dbReference type="Proteomes" id="UP000045285"/>
    </source>
</evidence>
<proteinExistence type="predicted"/>
<dbReference type="InterPro" id="IPR016117">
    <property type="entry name" value="ArgJ-like_dom_sf"/>
</dbReference>
<reference evidence="2" key="1">
    <citation type="submission" date="2014-08" db="EMBL/GenBank/DDBJ databases">
        <authorList>
            <person name="Moulin L."/>
        </authorList>
    </citation>
    <scope>NUCLEOTIDE SEQUENCE [LARGE SCALE GENOMIC DNA]</scope>
</reference>
<organism evidence="1 2">
    <name type="scientific">Mesorhizobium plurifarium</name>
    <dbReference type="NCBI Taxonomy" id="69974"/>
    <lineage>
        <taxon>Bacteria</taxon>
        <taxon>Pseudomonadati</taxon>
        <taxon>Pseudomonadota</taxon>
        <taxon>Alphaproteobacteria</taxon>
        <taxon>Hyphomicrobiales</taxon>
        <taxon>Phyllobacteriaceae</taxon>
        <taxon>Mesorhizobium</taxon>
    </lineage>
</organism>
<dbReference type="Proteomes" id="UP000045285">
    <property type="component" value="Unassembled WGS sequence"/>
</dbReference>
<dbReference type="EMBL" id="CCMZ01000028">
    <property type="protein sequence ID" value="CDX21161.1"/>
    <property type="molecule type" value="Genomic_DNA"/>
</dbReference>
<dbReference type="AlphaFoldDB" id="A0A090DVY4"/>